<organism evidence="1 2">
    <name type="scientific">Musa balbisiana</name>
    <name type="common">Banana</name>
    <dbReference type="NCBI Taxonomy" id="52838"/>
    <lineage>
        <taxon>Eukaryota</taxon>
        <taxon>Viridiplantae</taxon>
        <taxon>Streptophyta</taxon>
        <taxon>Embryophyta</taxon>
        <taxon>Tracheophyta</taxon>
        <taxon>Spermatophyta</taxon>
        <taxon>Magnoliopsida</taxon>
        <taxon>Liliopsida</taxon>
        <taxon>Zingiberales</taxon>
        <taxon>Musaceae</taxon>
        <taxon>Musa</taxon>
    </lineage>
</organism>
<name>A0A4S8I5A1_MUSBA</name>
<proteinExistence type="predicted"/>
<keyword evidence="2" id="KW-1185">Reference proteome</keyword>
<reference evidence="1 2" key="1">
    <citation type="journal article" date="2019" name="Nat. Plants">
        <title>Genome sequencing of Musa balbisiana reveals subgenome evolution and function divergence in polyploid bananas.</title>
        <authorList>
            <person name="Yao X."/>
        </authorList>
    </citation>
    <scope>NUCLEOTIDE SEQUENCE [LARGE SCALE GENOMIC DNA]</scope>
    <source>
        <strain evidence="2">cv. DH-PKW</strain>
        <tissue evidence="1">Leaves</tissue>
    </source>
</reference>
<sequence>MGKKGYIYDKSNSVSIGRLRWGASKKNRLPSRMREGTTYSDRGEQAILQVILKLRRLGSIKLLSIGNNSSA</sequence>
<dbReference type="AlphaFoldDB" id="A0A4S8I5A1"/>
<protein>
    <submittedName>
        <fullName evidence="1">Uncharacterized protein</fullName>
    </submittedName>
</protein>
<dbReference type="Proteomes" id="UP000317650">
    <property type="component" value="Unassembled WGS sequence"/>
</dbReference>
<dbReference type="EMBL" id="PYDT01000230">
    <property type="protein sequence ID" value="THU43037.1"/>
    <property type="molecule type" value="Genomic_DNA"/>
</dbReference>
<gene>
    <name evidence="1" type="ORF">C4D60_Mb00t03540</name>
</gene>
<evidence type="ECO:0000313" key="2">
    <source>
        <dbReference type="Proteomes" id="UP000317650"/>
    </source>
</evidence>
<comment type="caution">
    <text evidence="1">The sequence shown here is derived from an EMBL/GenBank/DDBJ whole genome shotgun (WGS) entry which is preliminary data.</text>
</comment>
<evidence type="ECO:0000313" key="1">
    <source>
        <dbReference type="EMBL" id="THU43037.1"/>
    </source>
</evidence>
<accession>A0A4S8I5A1</accession>